<dbReference type="Proteomes" id="UP000032803">
    <property type="component" value="Plasmid II"/>
</dbReference>
<comment type="similarity">
    <text evidence="1">Belongs to the UPF0310 family.</text>
</comment>
<reference evidence="4" key="1">
    <citation type="submission" date="2014-09" db="EMBL/GenBank/DDBJ databases">
        <authorList>
            <person name="Gomez-Valero L."/>
        </authorList>
    </citation>
    <scope>NUCLEOTIDE SEQUENCE [LARGE SCALE GENOMIC DNA]</scope>
    <source>
        <strain evidence="4">ATCC35250</strain>
        <plasmid evidence="4">II</plasmid>
    </source>
</reference>
<dbReference type="AlphaFoldDB" id="A0A0A8UTV7"/>
<dbReference type="EMBL" id="LN681226">
    <property type="protein sequence ID" value="CEK12310.1"/>
    <property type="molecule type" value="Genomic_DNA"/>
</dbReference>
<dbReference type="Pfam" id="PF01878">
    <property type="entry name" value="EVE"/>
    <property type="match status" value="1"/>
</dbReference>
<keyword evidence="4" id="KW-1185">Reference proteome</keyword>
<organism evidence="3 4">
    <name type="scientific">Legionella hackeliae</name>
    <dbReference type="NCBI Taxonomy" id="449"/>
    <lineage>
        <taxon>Bacteria</taxon>
        <taxon>Pseudomonadati</taxon>
        <taxon>Pseudomonadota</taxon>
        <taxon>Gammaproteobacteria</taxon>
        <taxon>Legionellales</taxon>
        <taxon>Legionellaceae</taxon>
        <taxon>Legionella</taxon>
    </lineage>
</organism>
<evidence type="ECO:0000256" key="1">
    <source>
        <dbReference type="HAMAP-Rule" id="MF_00771"/>
    </source>
</evidence>
<keyword evidence="3" id="KW-0614">Plasmid</keyword>
<accession>A0A0A8UTV7</accession>
<dbReference type="RefSeq" id="WP_011212559.1">
    <property type="nucleotide sequence ID" value="NZ_LN681226.1"/>
</dbReference>
<sequence length="142" mass="16100">MNQNWLAVACATHVRIGVEGEFMQVCHGKLAPLKRIKADDCIIYYSPTSHFGGTKKVQAFTAIGIVLPGEPYQVDMGNGFYPFRRNVLWSNKAIDVSIHTLIESLELTKNTKNWGYQFRFGVLKISEHDKRIIAHAMQAYIN</sequence>
<evidence type="ECO:0000313" key="4">
    <source>
        <dbReference type="Proteomes" id="UP000032803"/>
    </source>
</evidence>
<feature type="domain" description="EVE" evidence="2">
    <location>
        <begin position="4"/>
        <end position="135"/>
    </location>
</feature>
<protein>
    <recommendedName>
        <fullName evidence="1">UPF0310 protein LHA_pA0062</fullName>
    </recommendedName>
</protein>
<name>A0A0A8UTV7_LEGHA</name>
<dbReference type="CDD" id="cd21132">
    <property type="entry name" value="EVE-like"/>
    <property type="match status" value="1"/>
</dbReference>
<evidence type="ECO:0000259" key="2">
    <source>
        <dbReference type="Pfam" id="PF01878"/>
    </source>
</evidence>
<dbReference type="KEGG" id="lha:LHA_pA0062"/>
<dbReference type="InterPro" id="IPR022996">
    <property type="entry name" value="UPF0310"/>
</dbReference>
<dbReference type="HAMAP" id="MF_00771">
    <property type="entry name" value="UPF0310"/>
    <property type="match status" value="1"/>
</dbReference>
<geneLocation type="plasmid" evidence="3 4">
    <name>II</name>
</geneLocation>
<dbReference type="OrthoDB" id="9793567at2"/>
<dbReference type="SUPFAM" id="SSF88697">
    <property type="entry name" value="PUA domain-like"/>
    <property type="match status" value="1"/>
</dbReference>
<evidence type="ECO:0000313" key="3">
    <source>
        <dbReference type="EMBL" id="CEK12310.1"/>
    </source>
</evidence>
<proteinExistence type="inferred from homology"/>
<dbReference type="NCBIfam" id="NF002616">
    <property type="entry name" value="PRK02268.1-2"/>
    <property type="match status" value="1"/>
</dbReference>
<dbReference type="Gene3D" id="3.10.590.10">
    <property type="entry name" value="ph1033 like domains"/>
    <property type="match status" value="1"/>
</dbReference>
<dbReference type="InterPro" id="IPR002740">
    <property type="entry name" value="EVE_domain"/>
</dbReference>
<dbReference type="InterPro" id="IPR015947">
    <property type="entry name" value="PUA-like_sf"/>
</dbReference>
<gene>
    <name evidence="3" type="ORF">LHA_pA0062</name>
</gene>
<dbReference type="HOGENOM" id="CLU_117727_0_0_6"/>